<dbReference type="KEGG" id="usu:LVJ78_06570"/>
<proteinExistence type="predicted"/>
<organism evidence="1 2">
    <name type="scientific">Uruburuella suis</name>
    <dbReference type="NCBI Taxonomy" id="252130"/>
    <lineage>
        <taxon>Bacteria</taxon>
        <taxon>Pseudomonadati</taxon>
        <taxon>Pseudomonadota</taxon>
        <taxon>Betaproteobacteria</taxon>
        <taxon>Neisseriales</taxon>
        <taxon>Neisseriaceae</taxon>
        <taxon>Uruburuella</taxon>
    </lineage>
</organism>
<dbReference type="Proteomes" id="UP000829756">
    <property type="component" value="Chromosome"/>
</dbReference>
<name>A0AAE9GUR8_9NEIS</name>
<dbReference type="AlphaFoldDB" id="A0AAE9GUR8"/>
<protein>
    <submittedName>
        <fullName evidence="1">Uncharacterized protein</fullName>
    </submittedName>
</protein>
<reference evidence="1" key="2">
    <citation type="journal article" date="2022" name="Res Sq">
        <title>Evolution of multicellular longitudinally dividing oral cavity symbionts (Neisseriaceae).</title>
        <authorList>
            <person name="Nyongesa S."/>
            <person name="Weber P."/>
            <person name="Bernet E."/>
            <person name="Pullido F."/>
            <person name="Nieckarz M."/>
            <person name="Delaby M."/>
            <person name="Nieves C."/>
            <person name="Viehboeck T."/>
            <person name="Krause N."/>
            <person name="Rivera-Millot A."/>
            <person name="Nakamura A."/>
            <person name="Vischer N."/>
            <person name="VanNieuwenhze M."/>
            <person name="Brun Y."/>
            <person name="Cava F."/>
            <person name="Bulgheresi S."/>
            <person name="Veyrier F."/>
        </authorList>
    </citation>
    <scope>NUCLEOTIDE SEQUENCE</scope>
    <source>
        <strain evidence="1">1258/02</strain>
    </source>
</reference>
<evidence type="ECO:0000313" key="2">
    <source>
        <dbReference type="Proteomes" id="UP000829756"/>
    </source>
</evidence>
<dbReference type="EMBL" id="CP091507">
    <property type="protein sequence ID" value="UOO78387.1"/>
    <property type="molecule type" value="Genomic_DNA"/>
</dbReference>
<reference evidence="1" key="1">
    <citation type="submission" date="2021-12" db="EMBL/GenBank/DDBJ databases">
        <authorList>
            <person name="Veyrier F.J."/>
        </authorList>
    </citation>
    <scope>NUCLEOTIDE SEQUENCE</scope>
    <source>
        <strain evidence="1">1258/02</strain>
    </source>
</reference>
<evidence type="ECO:0000313" key="1">
    <source>
        <dbReference type="EMBL" id="UOO78387.1"/>
    </source>
</evidence>
<dbReference type="RefSeq" id="WP_132952197.1">
    <property type="nucleotide sequence ID" value="NZ_CALJUB010000169.1"/>
</dbReference>
<sequence length="102" mass="11418">MMFPSLGGRFRRPVNDKRNYSNFTPSAKIIFLYQAQANAICASDGLAGKRLCAQMNGEQPLKAVQTALREKGAVRKCTQTGCRKKFFMVKFGFNNVGGFFRL</sequence>
<accession>A0AAE9GUR8</accession>
<gene>
    <name evidence="1" type="ORF">LVJ78_06570</name>
</gene>